<dbReference type="CDD" id="cd00090">
    <property type="entry name" value="HTH_ARSR"/>
    <property type="match status" value="1"/>
</dbReference>
<evidence type="ECO:0000313" key="5">
    <source>
        <dbReference type="EMBL" id="PVA05281.1"/>
    </source>
</evidence>
<comment type="caution">
    <text evidence="5">The sequence shown here is derived from an EMBL/GenBank/DDBJ whole genome shotgun (WGS) entry which is preliminary data.</text>
</comment>
<dbReference type="Gene3D" id="1.10.10.10">
    <property type="entry name" value="Winged helix-like DNA-binding domain superfamily/Winged helix DNA-binding domain"/>
    <property type="match status" value="1"/>
</dbReference>
<dbReference type="RefSeq" id="WP_108642128.1">
    <property type="nucleotide sequence ID" value="NZ_QCYG01000012.1"/>
</dbReference>
<dbReference type="PRINTS" id="PR00778">
    <property type="entry name" value="HTHARSR"/>
</dbReference>
<dbReference type="GO" id="GO:0003700">
    <property type="term" value="F:DNA-binding transcription factor activity"/>
    <property type="evidence" value="ECO:0007669"/>
    <property type="project" value="InterPro"/>
</dbReference>
<dbReference type="InterPro" id="IPR036388">
    <property type="entry name" value="WH-like_DNA-bd_sf"/>
</dbReference>
<evidence type="ECO:0000256" key="3">
    <source>
        <dbReference type="ARBA" id="ARBA00023163"/>
    </source>
</evidence>
<keyword evidence="1" id="KW-0805">Transcription regulation</keyword>
<sequence>MKVSDDFIKDNIKDAAALMEMLSSESRLQILCRLTNGERSVGELARMCDLPQPTMSQQLKRLKEAGLVEGRRAGQTIYYSIKGDEVGAVLNTLYGLFCAAGPITPDGEPIASAKA</sequence>
<dbReference type="InterPro" id="IPR011991">
    <property type="entry name" value="ArsR-like_HTH"/>
</dbReference>
<reference evidence="5 6" key="1">
    <citation type="submission" date="2018-04" db="EMBL/GenBank/DDBJ databases">
        <title>Pelagivirga bohaiensis gen. nov., sp. nov., a bacterium isolated from the Bohai Sea.</title>
        <authorList>
            <person name="Ji X."/>
        </authorList>
    </citation>
    <scope>NUCLEOTIDE SEQUENCE [LARGE SCALE GENOMIC DNA]</scope>
    <source>
        <strain evidence="5 6">BH-SD16</strain>
    </source>
</reference>
<keyword evidence="6" id="KW-1185">Reference proteome</keyword>
<evidence type="ECO:0000313" key="6">
    <source>
        <dbReference type="Proteomes" id="UP000244817"/>
    </source>
</evidence>
<keyword evidence="2" id="KW-0238">DNA-binding</keyword>
<protein>
    <submittedName>
        <fullName evidence="5">ArsR family transcriptional regulator</fullName>
    </submittedName>
</protein>
<evidence type="ECO:0000259" key="4">
    <source>
        <dbReference type="PROSITE" id="PS50987"/>
    </source>
</evidence>
<proteinExistence type="predicted"/>
<gene>
    <name evidence="5" type="ORF">DC363_15800</name>
</gene>
<dbReference type="Proteomes" id="UP000244817">
    <property type="component" value="Unassembled WGS sequence"/>
</dbReference>
<accession>A0A2T7FSY1</accession>
<organism evidence="5 6">
    <name type="scientific">Thalassorhabdomicrobium marinisediminis</name>
    <dbReference type="NCBI Taxonomy" id="2170577"/>
    <lineage>
        <taxon>Bacteria</taxon>
        <taxon>Pseudomonadati</taxon>
        <taxon>Pseudomonadota</taxon>
        <taxon>Alphaproteobacteria</taxon>
        <taxon>Rhodobacterales</taxon>
        <taxon>Paracoccaceae</taxon>
        <taxon>Thalassorhabdomicrobium</taxon>
    </lineage>
</organism>
<dbReference type="InterPro" id="IPR051011">
    <property type="entry name" value="Metal_resp_trans_reg"/>
</dbReference>
<evidence type="ECO:0000256" key="2">
    <source>
        <dbReference type="ARBA" id="ARBA00023125"/>
    </source>
</evidence>
<feature type="domain" description="HTH arsR-type" evidence="4">
    <location>
        <begin position="7"/>
        <end position="101"/>
    </location>
</feature>
<dbReference type="Pfam" id="PF01022">
    <property type="entry name" value="HTH_5"/>
    <property type="match status" value="1"/>
</dbReference>
<evidence type="ECO:0000256" key="1">
    <source>
        <dbReference type="ARBA" id="ARBA00023015"/>
    </source>
</evidence>
<dbReference type="PROSITE" id="PS50987">
    <property type="entry name" value="HTH_ARSR_2"/>
    <property type="match status" value="1"/>
</dbReference>
<dbReference type="SUPFAM" id="SSF46785">
    <property type="entry name" value="Winged helix' DNA-binding domain"/>
    <property type="match status" value="1"/>
</dbReference>
<dbReference type="EMBL" id="QCYG01000012">
    <property type="protein sequence ID" value="PVA05281.1"/>
    <property type="molecule type" value="Genomic_DNA"/>
</dbReference>
<dbReference type="GO" id="GO:0003677">
    <property type="term" value="F:DNA binding"/>
    <property type="evidence" value="ECO:0007669"/>
    <property type="project" value="UniProtKB-KW"/>
</dbReference>
<dbReference type="PANTHER" id="PTHR43132:SF2">
    <property type="entry name" value="ARSENICAL RESISTANCE OPERON REPRESSOR ARSR-RELATED"/>
    <property type="match status" value="1"/>
</dbReference>
<dbReference type="OrthoDB" id="194599at2"/>
<dbReference type="AlphaFoldDB" id="A0A2T7FSY1"/>
<dbReference type="SMART" id="SM00418">
    <property type="entry name" value="HTH_ARSR"/>
    <property type="match status" value="1"/>
</dbReference>
<dbReference type="NCBIfam" id="NF033788">
    <property type="entry name" value="HTH_metalloreg"/>
    <property type="match status" value="1"/>
</dbReference>
<dbReference type="InterPro" id="IPR001845">
    <property type="entry name" value="HTH_ArsR_DNA-bd_dom"/>
</dbReference>
<name>A0A2T7FSY1_9RHOB</name>
<dbReference type="InterPro" id="IPR036390">
    <property type="entry name" value="WH_DNA-bd_sf"/>
</dbReference>
<keyword evidence="3" id="KW-0804">Transcription</keyword>
<dbReference type="PANTHER" id="PTHR43132">
    <property type="entry name" value="ARSENICAL RESISTANCE OPERON REPRESSOR ARSR-RELATED"/>
    <property type="match status" value="1"/>
</dbReference>